<dbReference type="Gene3D" id="3.40.630.40">
    <property type="entry name" value="Zn-dependent exopeptidases"/>
    <property type="match status" value="1"/>
</dbReference>
<dbReference type="Pfam" id="PF01520">
    <property type="entry name" value="Amidase_3"/>
    <property type="match status" value="1"/>
</dbReference>
<gene>
    <name evidence="3" type="ORF">Desgi_0401</name>
</gene>
<dbReference type="PANTHER" id="PTHR30404:SF0">
    <property type="entry name" value="N-ACETYLMURAMOYL-L-ALANINE AMIDASE AMIC"/>
    <property type="match status" value="1"/>
</dbReference>
<dbReference type="InterPro" id="IPR014234">
    <property type="entry name" value="Spore_CwlD"/>
</dbReference>
<name>R4KBM0_9FIRM</name>
<dbReference type="SMART" id="SM00646">
    <property type="entry name" value="Ami_3"/>
    <property type="match status" value="1"/>
</dbReference>
<dbReference type="KEGG" id="dgi:Desgi_0401"/>
<keyword evidence="1" id="KW-0378">Hydrolase</keyword>
<dbReference type="NCBIfam" id="TIGR02883">
    <property type="entry name" value="spore_cwlD"/>
    <property type="match status" value="1"/>
</dbReference>
<accession>R4KBM0</accession>
<dbReference type="InterPro" id="IPR002508">
    <property type="entry name" value="MurNAc-LAA_cat"/>
</dbReference>
<dbReference type="STRING" id="767817.Desgi_0401"/>
<sequence>MLRVFRIKLRFVLLAILIMTAGFFIARSIGDNLENRRVAALSWSVANKVIVVDPGHGGIDPGSTGATGVIEKDITLEVSRKLSTVLGQGGAIVLMTRESDVDLSDADGGQLITRKRQDLSRRVALANERNADAFICVHVNSFKSGPKEHGAQTFYQPGSQEGQRLANAVQGELVRLLKNTNRKAKAVDYYTTRNAKMPAVIVEIGFISNPTEEKLMCDDDYQAKLAYAIYAGLVKYFAENATPTSGSVDKEKALETFMQNEGKDYGAP</sequence>
<dbReference type="GO" id="GO:0030288">
    <property type="term" value="C:outer membrane-bounded periplasmic space"/>
    <property type="evidence" value="ECO:0007669"/>
    <property type="project" value="TreeGrafter"/>
</dbReference>
<dbReference type="EMBL" id="CP003273">
    <property type="protein sequence ID" value="AGK99978.1"/>
    <property type="molecule type" value="Genomic_DNA"/>
</dbReference>
<reference evidence="3 4" key="1">
    <citation type="submission" date="2012-01" db="EMBL/GenBank/DDBJ databases">
        <title>Complete sequence of Desulfotomaculum gibsoniae DSM 7213.</title>
        <authorList>
            <consortium name="US DOE Joint Genome Institute"/>
            <person name="Lucas S."/>
            <person name="Han J."/>
            <person name="Lapidus A."/>
            <person name="Cheng J.-F."/>
            <person name="Goodwin L."/>
            <person name="Pitluck S."/>
            <person name="Peters L."/>
            <person name="Ovchinnikova G."/>
            <person name="Teshima H."/>
            <person name="Detter J.C."/>
            <person name="Han C."/>
            <person name="Tapia R."/>
            <person name="Land M."/>
            <person name="Hauser L."/>
            <person name="Kyrpides N."/>
            <person name="Ivanova N."/>
            <person name="Pagani I."/>
            <person name="Parshina S."/>
            <person name="Plugge C."/>
            <person name="Muyzer G."/>
            <person name="Kuever J."/>
            <person name="Ivanova A."/>
            <person name="Nazina T."/>
            <person name="Klenk H.-P."/>
            <person name="Brambilla E."/>
            <person name="Spring S."/>
            <person name="Stams A.F."/>
            <person name="Woyke T."/>
        </authorList>
    </citation>
    <scope>NUCLEOTIDE SEQUENCE [LARGE SCALE GENOMIC DNA]</scope>
    <source>
        <strain evidence="3 4">DSM 7213</strain>
    </source>
</reference>
<evidence type="ECO:0000313" key="4">
    <source>
        <dbReference type="Proteomes" id="UP000013520"/>
    </source>
</evidence>
<proteinExistence type="predicted"/>
<dbReference type="RefSeq" id="WP_006522836.1">
    <property type="nucleotide sequence ID" value="NC_021184.1"/>
</dbReference>
<dbReference type="GO" id="GO:0008745">
    <property type="term" value="F:N-acetylmuramoyl-L-alanine amidase activity"/>
    <property type="evidence" value="ECO:0007669"/>
    <property type="project" value="InterPro"/>
</dbReference>
<dbReference type="eggNOG" id="COG0860">
    <property type="taxonomic scope" value="Bacteria"/>
</dbReference>
<dbReference type="HOGENOM" id="CLU_014322_7_0_9"/>
<dbReference type="OrthoDB" id="9772024at2"/>
<dbReference type="PANTHER" id="PTHR30404">
    <property type="entry name" value="N-ACETYLMURAMOYL-L-ALANINE AMIDASE"/>
    <property type="match status" value="1"/>
</dbReference>
<evidence type="ECO:0000313" key="3">
    <source>
        <dbReference type="EMBL" id="AGK99978.1"/>
    </source>
</evidence>
<dbReference type="Proteomes" id="UP000013520">
    <property type="component" value="Chromosome"/>
</dbReference>
<dbReference type="InterPro" id="IPR050695">
    <property type="entry name" value="N-acetylmuramoyl_amidase_3"/>
</dbReference>
<protein>
    <submittedName>
        <fullName evidence="3">N-acetylmuramoyl-L-alanine amidase CwlD</fullName>
    </submittedName>
</protein>
<dbReference type="GO" id="GO:0009253">
    <property type="term" value="P:peptidoglycan catabolic process"/>
    <property type="evidence" value="ECO:0007669"/>
    <property type="project" value="InterPro"/>
</dbReference>
<dbReference type="CDD" id="cd02696">
    <property type="entry name" value="MurNAc-LAA"/>
    <property type="match status" value="1"/>
</dbReference>
<evidence type="ECO:0000256" key="1">
    <source>
        <dbReference type="ARBA" id="ARBA00022801"/>
    </source>
</evidence>
<evidence type="ECO:0000259" key="2">
    <source>
        <dbReference type="SMART" id="SM00646"/>
    </source>
</evidence>
<feature type="domain" description="MurNAc-LAA" evidence="2">
    <location>
        <begin position="123"/>
        <end position="234"/>
    </location>
</feature>
<dbReference type="AlphaFoldDB" id="R4KBM0"/>
<dbReference type="SUPFAM" id="SSF53187">
    <property type="entry name" value="Zn-dependent exopeptidases"/>
    <property type="match status" value="1"/>
</dbReference>
<keyword evidence="4" id="KW-1185">Reference proteome</keyword>
<organism evidence="3 4">
    <name type="scientific">Desulfoscipio gibsoniae DSM 7213</name>
    <dbReference type="NCBI Taxonomy" id="767817"/>
    <lineage>
        <taxon>Bacteria</taxon>
        <taxon>Bacillati</taxon>
        <taxon>Bacillota</taxon>
        <taxon>Clostridia</taxon>
        <taxon>Eubacteriales</taxon>
        <taxon>Desulfallaceae</taxon>
        <taxon>Desulfoscipio</taxon>
    </lineage>
</organism>